<evidence type="ECO:0000256" key="10">
    <source>
        <dbReference type="SAM" id="Phobius"/>
    </source>
</evidence>
<evidence type="ECO:0000256" key="8">
    <source>
        <dbReference type="ARBA" id="ARBA00023136"/>
    </source>
</evidence>
<reference evidence="11" key="2">
    <citation type="submission" date="2021-04" db="EMBL/GenBank/DDBJ databases">
        <authorList>
            <person name="Gilroy R."/>
        </authorList>
    </citation>
    <scope>NUCLEOTIDE SEQUENCE</scope>
    <source>
        <strain evidence="11">CHK183-5548</strain>
    </source>
</reference>
<protein>
    <recommendedName>
        <fullName evidence="3">Multidrug export protein MepA</fullName>
    </recommendedName>
</protein>
<proteinExistence type="inferred from homology"/>
<feature type="transmembrane region" description="Helical" evidence="10">
    <location>
        <begin position="227"/>
        <end position="252"/>
    </location>
</feature>
<sequence length="436" mass="47400">METAKPFGEFARYTFLSVLGMIAISCYILADTFFVSSSLGTNGLAALNLAIPAYNFVHGTGLMLGMGGATRFSILKSRRENAAADGVYTNTLYLSALFSLLFFLIGLLFASPLTALLGADEAIFPMSRTYLQVMLLFSPAFILNDVFLCFVRNDGNPRLAMIATVTSSLSNVVLDYLFMFPFGMGIFGAVLATGLSPVIGVLIMAPHWARKKKGFHLIRTGVRGGDLVSVFALGFPSLLSQLSSGIVMIVFNSIILRLAGNTGVAAYGVIANLSLVITSIYTGIAQGVQPLISREYGRGNRDRQRQYLRFSMISMAVLSAAVYAVIFFFAGPIAQIFNSEKNELLQQIAVSGLKLYFTSVVFVGYNIIISTYFTSVEQAVPAHVVSLLRGLILIVPMAFFLSFLWGMTGVWLAFPATELIVMIIGLYFSAKDRRRG</sequence>
<name>A0A9D2PA43_9FIRM</name>
<comment type="subcellular location">
    <subcellularLocation>
        <location evidence="1">Cell membrane</location>
        <topology evidence="1">Multi-pass membrane protein</topology>
    </subcellularLocation>
</comment>
<feature type="transmembrane region" description="Helical" evidence="10">
    <location>
        <begin position="130"/>
        <end position="151"/>
    </location>
</feature>
<dbReference type="InterPro" id="IPR002528">
    <property type="entry name" value="MATE_fam"/>
</dbReference>
<evidence type="ECO:0000256" key="6">
    <source>
        <dbReference type="ARBA" id="ARBA00022692"/>
    </source>
</evidence>
<dbReference type="Proteomes" id="UP000823883">
    <property type="component" value="Unassembled WGS sequence"/>
</dbReference>
<dbReference type="PIRSF" id="PIRSF006603">
    <property type="entry name" value="DinF"/>
    <property type="match status" value="1"/>
</dbReference>
<feature type="transmembrane region" description="Helical" evidence="10">
    <location>
        <begin position="91"/>
        <end position="110"/>
    </location>
</feature>
<reference evidence="11" key="1">
    <citation type="journal article" date="2021" name="PeerJ">
        <title>Extensive microbial diversity within the chicken gut microbiome revealed by metagenomics and culture.</title>
        <authorList>
            <person name="Gilroy R."/>
            <person name="Ravi A."/>
            <person name="Getino M."/>
            <person name="Pursley I."/>
            <person name="Horton D.L."/>
            <person name="Alikhan N.F."/>
            <person name="Baker D."/>
            <person name="Gharbi K."/>
            <person name="Hall N."/>
            <person name="Watson M."/>
            <person name="Adriaenssens E.M."/>
            <person name="Foster-Nyarko E."/>
            <person name="Jarju S."/>
            <person name="Secka A."/>
            <person name="Antonio M."/>
            <person name="Oren A."/>
            <person name="Chaudhuri R.R."/>
            <person name="La Ragione R."/>
            <person name="Hildebrand F."/>
            <person name="Pallen M.J."/>
        </authorList>
    </citation>
    <scope>NUCLEOTIDE SEQUENCE</scope>
    <source>
        <strain evidence="11">CHK183-5548</strain>
    </source>
</reference>
<evidence type="ECO:0000256" key="2">
    <source>
        <dbReference type="ARBA" id="ARBA00008417"/>
    </source>
</evidence>
<keyword evidence="4" id="KW-0813">Transport</keyword>
<evidence type="ECO:0000256" key="9">
    <source>
        <dbReference type="ARBA" id="ARBA00023251"/>
    </source>
</evidence>
<evidence type="ECO:0000256" key="4">
    <source>
        <dbReference type="ARBA" id="ARBA00022448"/>
    </source>
</evidence>
<feature type="transmembrane region" description="Helical" evidence="10">
    <location>
        <begin position="411"/>
        <end position="430"/>
    </location>
</feature>
<dbReference type="InterPro" id="IPR048279">
    <property type="entry name" value="MdtK-like"/>
</dbReference>
<dbReference type="AlphaFoldDB" id="A0A9D2PA43"/>
<feature type="transmembrane region" description="Helical" evidence="10">
    <location>
        <begin position="264"/>
        <end position="286"/>
    </location>
</feature>
<dbReference type="CDD" id="cd13143">
    <property type="entry name" value="MATE_MepA_like"/>
    <property type="match status" value="1"/>
</dbReference>
<dbReference type="Pfam" id="PF01554">
    <property type="entry name" value="MatE"/>
    <property type="match status" value="2"/>
</dbReference>
<feature type="transmembrane region" description="Helical" evidence="10">
    <location>
        <begin position="158"/>
        <end position="178"/>
    </location>
</feature>
<dbReference type="InterPro" id="IPR051327">
    <property type="entry name" value="MATE_MepA_subfamily"/>
</dbReference>
<feature type="transmembrane region" description="Helical" evidence="10">
    <location>
        <begin position="353"/>
        <end position="374"/>
    </location>
</feature>
<keyword evidence="5" id="KW-1003">Cell membrane</keyword>
<dbReference type="PANTHER" id="PTHR43823">
    <property type="entry name" value="SPORULATION PROTEIN YKVU"/>
    <property type="match status" value="1"/>
</dbReference>
<feature type="transmembrane region" description="Helical" evidence="10">
    <location>
        <begin position="184"/>
        <end position="206"/>
    </location>
</feature>
<feature type="transmembrane region" description="Helical" evidence="10">
    <location>
        <begin position="12"/>
        <end position="30"/>
    </location>
</feature>
<feature type="transmembrane region" description="Helical" evidence="10">
    <location>
        <begin position="50"/>
        <end position="70"/>
    </location>
</feature>
<evidence type="ECO:0000256" key="5">
    <source>
        <dbReference type="ARBA" id="ARBA00022475"/>
    </source>
</evidence>
<dbReference type="GO" id="GO:0005886">
    <property type="term" value="C:plasma membrane"/>
    <property type="evidence" value="ECO:0007669"/>
    <property type="project" value="UniProtKB-SubCell"/>
</dbReference>
<dbReference type="GO" id="GO:0015297">
    <property type="term" value="F:antiporter activity"/>
    <property type="evidence" value="ECO:0007669"/>
    <property type="project" value="InterPro"/>
</dbReference>
<keyword evidence="9" id="KW-0046">Antibiotic resistance</keyword>
<dbReference type="GO" id="GO:0042910">
    <property type="term" value="F:xenobiotic transmembrane transporter activity"/>
    <property type="evidence" value="ECO:0007669"/>
    <property type="project" value="InterPro"/>
</dbReference>
<evidence type="ECO:0000313" key="12">
    <source>
        <dbReference type="Proteomes" id="UP000823883"/>
    </source>
</evidence>
<feature type="transmembrane region" description="Helical" evidence="10">
    <location>
        <begin position="307"/>
        <end position="333"/>
    </location>
</feature>
<evidence type="ECO:0000313" key="11">
    <source>
        <dbReference type="EMBL" id="HJC47136.1"/>
    </source>
</evidence>
<dbReference type="PANTHER" id="PTHR43823:SF3">
    <property type="entry name" value="MULTIDRUG EXPORT PROTEIN MEPA"/>
    <property type="match status" value="1"/>
</dbReference>
<evidence type="ECO:0000256" key="7">
    <source>
        <dbReference type="ARBA" id="ARBA00022989"/>
    </source>
</evidence>
<feature type="transmembrane region" description="Helical" evidence="10">
    <location>
        <begin position="386"/>
        <end position="405"/>
    </location>
</feature>
<organism evidence="11 12">
    <name type="scientific">Candidatus Lachnoclostridium pullistercoris</name>
    <dbReference type="NCBI Taxonomy" id="2838632"/>
    <lineage>
        <taxon>Bacteria</taxon>
        <taxon>Bacillati</taxon>
        <taxon>Bacillota</taxon>
        <taxon>Clostridia</taxon>
        <taxon>Lachnospirales</taxon>
        <taxon>Lachnospiraceae</taxon>
    </lineage>
</organism>
<evidence type="ECO:0000256" key="3">
    <source>
        <dbReference type="ARBA" id="ARBA00022106"/>
    </source>
</evidence>
<dbReference type="InterPro" id="IPR045070">
    <property type="entry name" value="MATE_MepA-like"/>
</dbReference>
<dbReference type="PROSITE" id="PS51257">
    <property type="entry name" value="PROKAR_LIPOPROTEIN"/>
    <property type="match status" value="1"/>
</dbReference>
<gene>
    <name evidence="11" type="ORF">IAA04_03675</name>
</gene>
<dbReference type="EMBL" id="DWWL01000023">
    <property type="protein sequence ID" value="HJC47136.1"/>
    <property type="molecule type" value="Genomic_DNA"/>
</dbReference>
<keyword evidence="7 10" id="KW-1133">Transmembrane helix</keyword>
<keyword evidence="6 10" id="KW-0812">Transmembrane</keyword>
<keyword evidence="8 10" id="KW-0472">Membrane</keyword>
<accession>A0A9D2PA43</accession>
<dbReference type="GO" id="GO:0046677">
    <property type="term" value="P:response to antibiotic"/>
    <property type="evidence" value="ECO:0007669"/>
    <property type="project" value="UniProtKB-KW"/>
</dbReference>
<comment type="caution">
    <text evidence="11">The sequence shown here is derived from an EMBL/GenBank/DDBJ whole genome shotgun (WGS) entry which is preliminary data.</text>
</comment>
<dbReference type="NCBIfam" id="TIGR00797">
    <property type="entry name" value="matE"/>
    <property type="match status" value="1"/>
</dbReference>
<comment type="similarity">
    <text evidence="2">Belongs to the multi antimicrobial extrusion (MATE) (TC 2.A.66.1) family. MepA subfamily.</text>
</comment>
<evidence type="ECO:0000256" key="1">
    <source>
        <dbReference type="ARBA" id="ARBA00004651"/>
    </source>
</evidence>